<dbReference type="WBParaSite" id="L893_g15297.t1">
    <property type="protein sequence ID" value="L893_g15297.t1"/>
    <property type="gene ID" value="L893_g15297"/>
</dbReference>
<sequence>MLEVPGSNVPKTEKVSKTIIAEEVPRHWFHSIMKTELTCTLGETTHYADIFLLAVSLEPAGTTKADNKKTWSYCTPKKPPLWKRSNPSFDLCQEKVVVPGNHGFVSVHLWRSTDPNRPRRLRRTVVTHSVVVPAIPGEHEYFRLERNASKAYGACMHPIPSNLPFQAVL</sequence>
<dbReference type="Proteomes" id="UP000095287">
    <property type="component" value="Unplaced"/>
</dbReference>
<reference evidence="2" key="1">
    <citation type="submission" date="2016-11" db="UniProtKB">
        <authorList>
            <consortium name="WormBaseParasite"/>
        </authorList>
    </citation>
    <scope>IDENTIFICATION</scope>
</reference>
<name>A0A1I7YDJ9_9BILA</name>
<evidence type="ECO:0000313" key="1">
    <source>
        <dbReference type="Proteomes" id="UP000095287"/>
    </source>
</evidence>
<proteinExistence type="predicted"/>
<organism evidence="1 2">
    <name type="scientific">Steinernema glaseri</name>
    <dbReference type="NCBI Taxonomy" id="37863"/>
    <lineage>
        <taxon>Eukaryota</taxon>
        <taxon>Metazoa</taxon>
        <taxon>Ecdysozoa</taxon>
        <taxon>Nematoda</taxon>
        <taxon>Chromadorea</taxon>
        <taxon>Rhabditida</taxon>
        <taxon>Tylenchina</taxon>
        <taxon>Panagrolaimomorpha</taxon>
        <taxon>Strongyloidoidea</taxon>
        <taxon>Steinernematidae</taxon>
        <taxon>Steinernema</taxon>
    </lineage>
</organism>
<protein>
    <submittedName>
        <fullName evidence="2">Uncharacterized protein</fullName>
    </submittedName>
</protein>
<accession>A0A1I7YDJ9</accession>
<keyword evidence="1" id="KW-1185">Reference proteome</keyword>
<dbReference type="AlphaFoldDB" id="A0A1I7YDJ9"/>
<evidence type="ECO:0000313" key="2">
    <source>
        <dbReference type="WBParaSite" id="L893_g15297.t1"/>
    </source>
</evidence>